<dbReference type="Pfam" id="PF01095">
    <property type="entry name" value="Pectinesterase"/>
    <property type="match status" value="1"/>
</dbReference>
<evidence type="ECO:0000259" key="6">
    <source>
        <dbReference type="Pfam" id="PF01095"/>
    </source>
</evidence>
<evidence type="ECO:0000256" key="2">
    <source>
        <dbReference type="ARBA" id="ARBA00022801"/>
    </source>
</evidence>
<evidence type="ECO:0000313" key="7">
    <source>
        <dbReference type="EMBL" id="TFI58177.1"/>
    </source>
</evidence>
<feature type="active site" evidence="4">
    <location>
        <position position="192"/>
    </location>
</feature>
<dbReference type="OrthoDB" id="191551at2"/>
<evidence type="ECO:0000256" key="4">
    <source>
        <dbReference type="PROSITE-ProRule" id="PRU10040"/>
    </source>
</evidence>
<dbReference type="InterPro" id="IPR033131">
    <property type="entry name" value="Pectinesterase_Asp_AS"/>
</dbReference>
<evidence type="ECO:0000256" key="1">
    <source>
        <dbReference type="ARBA" id="ARBA00008891"/>
    </source>
</evidence>
<feature type="domain" description="Pectinesterase catalytic" evidence="6">
    <location>
        <begin position="37"/>
        <end position="290"/>
    </location>
</feature>
<dbReference type="InterPro" id="IPR011050">
    <property type="entry name" value="Pectin_lyase_fold/virulence"/>
</dbReference>
<gene>
    <name evidence="7" type="ORF">E2493_11395</name>
</gene>
<comment type="similarity">
    <text evidence="1">Belongs to the pectinesterase family.</text>
</comment>
<name>A0A4Y8ZRS6_9SPHN</name>
<dbReference type="GO" id="GO:0009279">
    <property type="term" value="C:cell outer membrane"/>
    <property type="evidence" value="ECO:0007669"/>
    <property type="project" value="TreeGrafter"/>
</dbReference>
<comment type="pathway">
    <text evidence="5">Glycan metabolism; pectin degradation; 2-dehydro-3-deoxy-D-gluconate from pectin: step 1/5.</text>
</comment>
<dbReference type="GO" id="GO:0030599">
    <property type="term" value="F:pectinesterase activity"/>
    <property type="evidence" value="ECO:0007669"/>
    <property type="project" value="UniProtKB-UniRule"/>
</dbReference>
<evidence type="ECO:0000256" key="3">
    <source>
        <dbReference type="ARBA" id="ARBA00023085"/>
    </source>
</evidence>
<dbReference type="EMBL" id="SPDV01000019">
    <property type="protein sequence ID" value="TFI58177.1"/>
    <property type="molecule type" value="Genomic_DNA"/>
</dbReference>
<dbReference type="UniPathway" id="UPA00545">
    <property type="reaction ID" value="UER00823"/>
</dbReference>
<dbReference type="InterPro" id="IPR012334">
    <property type="entry name" value="Pectin_lyas_fold"/>
</dbReference>
<dbReference type="SUPFAM" id="SSF51126">
    <property type="entry name" value="Pectin lyase-like"/>
    <property type="match status" value="1"/>
</dbReference>
<dbReference type="Proteomes" id="UP000298213">
    <property type="component" value="Unassembled WGS sequence"/>
</dbReference>
<protein>
    <recommendedName>
        <fullName evidence="5">Pectinesterase</fullName>
        <ecNumber evidence="5">3.1.1.11</ecNumber>
    </recommendedName>
</protein>
<comment type="catalytic activity">
    <reaction evidence="5">
        <text>[(1-&gt;4)-alpha-D-galacturonosyl methyl ester](n) + n H2O = [(1-&gt;4)-alpha-D-galacturonosyl](n) + n methanol + n H(+)</text>
        <dbReference type="Rhea" id="RHEA:22380"/>
        <dbReference type="Rhea" id="RHEA-COMP:14570"/>
        <dbReference type="Rhea" id="RHEA-COMP:14573"/>
        <dbReference type="ChEBI" id="CHEBI:15377"/>
        <dbReference type="ChEBI" id="CHEBI:15378"/>
        <dbReference type="ChEBI" id="CHEBI:17790"/>
        <dbReference type="ChEBI" id="CHEBI:140522"/>
        <dbReference type="ChEBI" id="CHEBI:140523"/>
        <dbReference type="EC" id="3.1.1.11"/>
    </reaction>
</comment>
<evidence type="ECO:0000313" key="8">
    <source>
        <dbReference type="Proteomes" id="UP000298213"/>
    </source>
</evidence>
<accession>A0A4Y8ZRS6</accession>
<dbReference type="GO" id="GO:0045490">
    <property type="term" value="P:pectin catabolic process"/>
    <property type="evidence" value="ECO:0007669"/>
    <property type="project" value="UniProtKB-UniRule"/>
</dbReference>
<proteinExistence type="inferred from homology"/>
<keyword evidence="2 5" id="KW-0378">Hydrolase</keyword>
<dbReference type="PROSITE" id="PS00503">
    <property type="entry name" value="PECTINESTERASE_2"/>
    <property type="match status" value="1"/>
</dbReference>
<organism evidence="7 8">
    <name type="scientific">Sphingomonas parva</name>
    <dbReference type="NCBI Taxonomy" id="2555898"/>
    <lineage>
        <taxon>Bacteria</taxon>
        <taxon>Pseudomonadati</taxon>
        <taxon>Pseudomonadota</taxon>
        <taxon>Alphaproteobacteria</taxon>
        <taxon>Sphingomonadales</taxon>
        <taxon>Sphingomonadaceae</taxon>
        <taxon>Sphingomonas</taxon>
    </lineage>
</organism>
<dbReference type="PANTHER" id="PTHR31321:SF57">
    <property type="entry name" value="PECTINESTERASE 53-RELATED"/>
    <property type="match status" value="1"/>
</dbReference>
<dbReference type="InterPro" id="IPR000070">
    <property type="entry name" value="Pectinesterase_cat"/>
</dbReference>
<sequence>MSVDRRSVCSGLAALAALGPSRLEAAGGFDAMVRHRGGTHDSLAAALAAAPPGDRPWRILLGRGKWEEKLAVRRPNLVLVGEDRRTSVLSASAAAGQAKPGGGSWGTYGSATLTVEAPGFVARNLTIENGFDYVANLRDRRVEGAQAVALALGDAADRSVIESVDLLGHQDTFYLRAGRAAVRDCLIAGSIDFIFGGAAALFERCEIRSRLRPGETLQGYVAAPSTPRAQPIGFVFDHCRLTREPGLPDGSVWLGRPWRAGGNPALLGAAAWLDCWMDAHVAPEGWTWMGYKGPGGYPMRLEPGDARFFEYRSRGPGGGRHAARRQLGDAQAARFRRVLGDWRP</sequence>
<dbReference type="GO" id="GO:0042545">
    <property type="term" value="P:cell wall modification"/>
    <property type="evidence" value="ECO:0007669"/>
    <property type="project" value="UniProtKB-UniRule"/>
</dbReference>
<dbReference type="EC" id="3.1.1.11" evidence="5"/>
<keyword evidence="8" id="KW-1185">Reference proteome</keyword>
<dbReference type="AlphaFoldDB" id="A0A4Y8ZRS6"/>
<dbReference type="PANTHER" id="PTHR31321">
    <property type="entry name" value="ACYL-COA THIOESTER HYDROLASE YBHC-RELATED"/>
    <property type="match status" value="1"/>
</dbReference>
<reference evidence="7 8" key="1">
    <citation type="submission" date="2019-03" db="EMBL/GenBank/DDBJ databases">
        <title>Genome sequence of Sphingomonas sp. 17J27-24.</title>
        <authorList>
            <person name="Kim M."/>
            <person name="Maeng S."/>
            <person name="Sathiyaraj S."/>
        </authorList>
    </citation>
    <scope>NUCLEOTIDE SEQUENCE [LARGE SCALE GENOMIC DNA]</scope>
    <source>
        <strain evidence="7 8">17J27-24</strain>
    </source>
</reference>
<dbReference type="Gene3D" id="2.160.20.10">
    <property type="entry name" value="Single-stranded right-handed beta-helix, Pectin lyase-like"/>
    <property type="match status" value="1"/>
</dbReference>
<dbReference type="RefSeq" id="WP_135086830.1">
    <property type="nucleotide sequence ID" value="NZ_SPDV01000019.1"/>
</dbReference>
<comment type="caution">
    <text evidence="7">The sequence shown here is derived from an EMBL/GenBank/DDBJ whole genome shotgun (WGS) entry which is preliminary data.</text>
</comment>
<evidence type="ECO:0000256" key="5">
    <source>
        <dbReference type="RuleBase" id="RU000589"/>
    </source>
</evidence>
<keyword evidence="3 5" id="KW-0063">Aspartyl esterase</keyword>